<dbReference type="GO" id="GO:0046523">
    <property type="term" value="F:S-methyl-5-thioribose-1-phosphate isomerase activity"/>
    <property type="evidence" value="ECO:0007669"/>
    <property type="project" value="TreeGrafter"/>
</dbReference>
<reference evidence="1" key="1">
    <citation type="submission" date="2018-05" db="EMBL/GenBank/DDBJ databases">
        <authorList>
            <person name="Lanie J.A."/>
            <person name="Ng W.-L."/>
            <person name="Kazmierczak K.M."/>
            <person name="Andrzejewski T.M."/>
            <person name="Davidsen T.M."/>
            <person name="Wayne K.J."/>
            <person name="Tettelin H."/>
            <person name="Glass J.I."/>
            <person name="Rusch D."/>
            <person name="Podicherti R."/>
            <person name="Tsui H.-C.T."/>
            <person name="Winkler M.E."/>
        </authorList>
    </citation>
    <scope>NUCLEOTIDE SEQUENCE</scope>
</reference>
<dbReference type="PANTHER" id="PTHR43475">
    <property type="entry name" value="METHYLTHIORIBOSE-1-PHOSPHATE ISOMERASE"/>
    <property type="match status" value="1"/>
</dbReference>
<dbReference type="InterPro" id="IPR037171">
    <property type="entry name" value="NagB/RpiA_transferase-like"/>
</dbReference>
<dbReference type="Pfam" id="PF01008">
    <property type="entry name" value="IF-2B"/>
    <property type="match status" value="1"/>
</dbReference>
<dbReference type="AlphaFoldDB" id="A0A381XAM9"/>
<protein>
    <recommendedName>
        <fullName evidence="2">S-methyl-5-thioribose-1-phosphate isomerase</fullName>
    </recommendedName>
</protein>
<organism evidence="1">
    <name type="scientific">marine metagenome</name>
    <dbReference type="NCBI Taxonomy" id="408172"/>
    <lineage>
        <taxon>unclassified sequences</taxon>
        <taxon>metagenomes</taxon>
        <taxon>ecological metagenomes</taxon>
    </lineage>
</organism>
<dbReference type="InterPro" id="IPR042529">
    <property type="entry name" value="IF_2B-like_C"/>
</dbReference>
<dbReference type="InterPro" id="IPR000649">
    <property type="entry name" value="IF-2B-related"/>
</dbReference>
<dbReference type="EMBL" id="UINC01014502">
    <property type="protein sequence ID" value="SVA61816.1"/>
    <property type="molecule type" value="Genomic_DNA"/>
</dbReference>
<dbReference type="SUPFAM" id="SSF100950">
    <property type="entry name" value="NagB/RpiA/CoA transferase-like"/>
    <property type="match status" value="1"/>
</dbReference>
<name>A0A381XAM9_9ZZZZ</name>
<dbReference type="GO" id="GO:0019509">
    <property type="term" value="P:L-methionine salvage from methylthioadenosine"/>
    <property type="evidence" value="ECO:0007669"/>
    <property type="project" value="TreeGrafter"/>
</dbReference>
<feature type="non-terminal residue" evidence="1">
    <location>
        <position position="1"/>
    </location>
</feature>
<dbReference type="Gene3D" id="3.40.50.10470">
    <property type="entry name" value="Translation initiation factor eif-2b, domain 2"/>
    <property type="match status" value="1"/>
</dbReference>
<proteinExistence type="predicted"/>
<dbReference type="PANTHER" id="PTHR43475:SF1">
    <property type="entry name" value="METHYLTHIORIBOSE-1-PHOSPHATE ISOMERASE"/>
    <property type="match status" value="1"/>
</dbReference>
<evidence type="ECO:0008006" key="2">
    <source>
        <dbReference type="Google" id="ProtNLM"/>
    </source>
</evidence>
<sequence length="146" mass="14680">VTVIPDSSACGLLASGRIDAVVVGADRIAANGDVANKVGTFSHAVAAARAGVPFYVAAPTSTLDPATAVGGDITIEQRDSAEVHGTQPRVTPVEGVTVWNPAFDVTPAELVTAIITEVGVLRPDYSASIADALRRAGPPSGGYSNG</sequence>
<accession>A0A381XAM9</accession>
<evidence type="ECO:0000313" key="1">
    <source>
        <dbReference type="EMBL" id="SVA61816.1"/>
    </source>
</evidence>
<gene>
    <name evidence="1" type="ORF">METZ01_LOCUS114670</name>
</gene>